<keyword evidence="1" id="KW-0812">Transmembrane</keyword>
<sequence length="161" mass="18577">MDKIASHISRGSDPGNDPRIICCLPCCLLACVTQHHRWTCNDERQKGIKTKKIHEIPFNQNFLTAFFTPNKRTCRKSHERLKDEHVVYLSREITRDMITLPWIRKNSLTCLEDRTIDESRESLKSYYKNVMIATLLIDITGIVLIARLLSASKAGFLTASW</sequence>
<evidence type="ECO:0000313" key="2">
    <source>
        <dbReference type="EMBL" id="KYM78515.1"/>
    </source>
</evidence>
<dbReference type="Proteomes" id="UP000078540">
    <property type="component" value="Unassembled WGS sequence"/>
</dbReference>
<protein>
    <submittedName>
        <fullName evidence="2">Uncharacterized protein</fullName>
    </submittedName>
</protein>
<reference evidence="2 3" key="1">
    <citation type="submission" date="2015-09" db="EMBL/GenBank/DDBJ databases">
        <title>Atta colombica WGS genome.</title>
        <authorList>
            <person name="Nygaard S."/>
            <person name="Hu H."/>
            <person name="Boomsma J."/>
            <person name="Zhang G."/>
        </authorList>
    </citation>
    <scope>NUCLEOTIDE SEQUENCE [LARGE SCALE GENOMIC DNA]</scope>
    <source>
        <strain evidence="2">Treedump-2</strain>
        <tissue evidence="2">Whole body</tissue>
    </source>
</reference>
<gene>
    <name evidence="2" type="ORF">ALC53_11170</name>
</gene>
<evidence type="ECO:0000256" key="1">
    <source>
        <dbReference type="SAM" id="Phobius"/>
    </source>
</evidence>
<name>A0A195B2K6_9HYME</name>
<evidence type="ECO:0000313" key="3">
    <source>
        <dbReference type="Proteomes" id="UP000078540"/>
    </source>
</evidence>
<keyword evidence="1" id="KW-1133">Transmembrane helix</keyword>
<organism evidence="2 3">
    <name type="scientific">Atta colombica</name>
    <dbReference type="NCBI Taxonomy" id="520822"/>
    <lineage>
        <taxon>Eukaryota</taxon>
        <taxon>Metazoa</taxon>
        <taxon>Ecdysozoa</taxon>
        <taxon>Arthropoda</taxon>
        <taxon>Hexapoda</taxon>
        <taxon>Insecta</taxon>
        <taxon>Pterygota</taxon>
        <taxon>Neoptera</taxon>
        <taxon>Endopterygota</taxon>
        <taxon>Hymenoptera</taxon>
        <taxon>Apocrita</taxon>
        <taxon>Aculeata</taxon>
        <taxon>Formicoidea</taxon>
        <taxon>Formicidae</taxon>
        <taxon>Myrmicinae</taxon>
        <taxon>Atta</taxon>
    </lineage>
</organism>
<dbReference type="AlphaFoldDB" id="A0A195B2K6"/>
<dbReference type="EMBL" id="KQ976662">
    <property type="protein sequence ID" value="KYM78515.1"/>
    <property type="molecule type" value="Genomic_DNA"/>
</dbReference>
<keyword evidence="1" id="KW-0472">Membrane</keyword>
<accession>A0A195B2K6</accession>
<feature type="transmembrane region" description="Helical" evidence="1">
    <location>
        <begin position="130"/>
        <end position="149"/>
    </location>
</feature>
<proteinExistence type="predicted"/>
<keyword evidence="3" id="KW-1185">Reference proteome</keyword>